<evidence type="ECO:0000256" key="2">
    <source>
        <dbReference type="ARBA" id="ARBA00022692"/>
    </source>
</evidence>
<dbReference type="AlphaFoldDB" id="A0AAF3ETR7"/>
<dbReference type="Proteomes" id="UP000887575">
    <property type="component" value="Unassembled WGS sequence"/>
</dbReference>
<evidence type="ECO:0000313" key="7">
    <source>
        <dbReference type="Proteomes" id="UP000887575"/>
    </source>
</evidence>
<evidence type="ECO:0000256" key="6">
    <source>
        <dbReference type="SAM" id="Phobius"/>
    </source>
</evidence>
<feature type="transmembrane region" description="Helical" evidence="6">
    <location>
        <begin position="41"/>
        <end position="63"/>
    </location>
</feature>
<evidence type="ECO:0000256" key="5">
    <source>
        <dbReference type="SAM" id="MobiDB-lite"/>
    </source>
</evidence>
<dbReference type="PANTHER" id="PTHR11040:SF76">
    <property type="entry name" value="ZINC TRANSPORTER ZIP3"/>
    <property type="match status" value="1"/>
</dbReference>
<feature type="region of interest" description="Disordered" evidence="5">
    <location>
        <begin position="649"/>
        <end position="692"/>
    </location>
</feature>
<accession>A0AAF3ETR7</accession>
<dbReference type="WBParaSite" id="MBELARI_LOCUS17551">
    <property type="protein sequence ID" value="MBELARI_LOCUS17551"/>
    <property type="gene ID" value="MBELARI_LOCUS17551"/>
</dbReference>
<evidence type="ECO:0000256" key="1">
    <source>
        <dbReference type="ARBA" id="ARBA00004141"/>
    </source>
</evidence>
<proteinExistence type="predicted"/>
<organism evidence="7 8">
    <name type="scientific">Mesorhabditis belari</name>
    <dbReference type="NCBI Taxonomy" id="2138241"/>
    <lineage>
        <taxon>Eukaryota</taxon>
        <taxon>Metazoa</taxon>
        <taxon>Ecdysozoa</taxon>
        <taxon>Nematoda</taxon>
        <taxon>Chromadorea</taxon>
        <taxon>Rhabditida</taxon>
        <taxon>Rhabditina</taxon>
        <taxon>Rhabditomorpha</taxon>
        <taxon>Rhabditoidea</taxon>
        <taxon>Rhabditidae</taxon>
        <taxon>Mesorhabditinae</taxon>
        <taxon>Mesorhabditis</taxon>
    </lineage>
</organism>
<feature type="transmembrane region" description="Helical" evidence="6">
    <location>
        <begin position="253"/>
        <end position="273"/>
    </location>
</feature>
<dbReference type="Pfam" id="PF02535">
    <property type="entry name" value="Zip"/>
    <property type="match status" value="1"/>
</dbReference>
<feature type="transmembrane region" description="Helical" evidence="6">
    <location>
        <begin position="187"/>
        <end position="206"/>
    </location>
</feature>
<dbReference type="Gene3D" id="2.60.40.3330">
    <property type="match status" value="1"/>
</dbReference>
<feature type="compositionally biased region" description="Acidic residues" evidence="5">
    <location>
        <begin position="664"/>
        <end position="675"/>
    </location>
</feature>
<keyword evidence="4 6" id="KW-0472">Membrane</keyword>
<sequence>MEEVTNLKIGLLVAMGVFATIFGFLPIRLRSLKALSSDKSYPLSLITCFAGGVFLAVCILDILPEAFEMLEEIESKNVTNSSIPWVGMLTGLGFFLVHFIEIITDHCCAHSHQPSEEKLTKVLPRISSGLDLDSDRETSKNSEEISFQTTKSKDLNALSKCLSLVFALSIHSALEGFAFGIQMEMKSTIALFFGIMIHKAAVFFSTGVRLSTSNLSPALPIIFVFFLSAMAPFGGFVGLLIEGVEIPAKDKIMFFLNCLSLGTFLQITFYELLVPESQKGFSKIGQFAATLVEVAGDKITVAGRIFCNSSYVTGDAYIELNDFDGILEPDFIGETIVQLENEPNKRKVFRISGEASDGSINPRLEPYLRIFHGCGVNFRTECLQLIPEEAPSEDYFYYMGDIILNGDEEVKVWESCQPKYCRPMTKWQLHFDQENLDLRIDVSLRTANGQQTIHEMSTTNGLADWIAPLLAQRDTSETKSGNRRCRPVMVVPASRPFRMIPPPMLPFSIRAHHQSAPRQAPHPATPYLPPNQSSMHRVLNQQQHPPGLHPTLIGHSLEHQKIPGVKWIHSVGKTRRMYVSAGVSTFAEVMRPWVEKHCSHTFTSFSEVVSRALPFWDTLTRVEREAWQERAVKEGKQDHCIYMRSPNWEQQANQHKHRRHEEHDELDENDSDPDELPGPLVEGQEHGTQHSTMKILRNEKSEVYSNDVRQCPIRISATSHLFASNGARISSNSSSKADNSSSTIKANKASTALVWERGHVSTHPHAQNYRHPMHYPHQHTHPHHYHHQHNRGGSTTMQRIGWSTEKRKPQPFEGRNWIMGRYTSSTRTG</sequence>
<dbReference type="GO" id="GO:0005886">
    <property type="term" value="C:plasma membrane"/>
    <property type="evidence" value="ECO:0007669"/>
    <property type="project" value="TreeGrafter"/>
</dbReference>
<keyword evidence="2 6" id="KW-0812">Transmembrane</keyword>
<dbReference type="GO" id="GO:0005385">
    <property type="term" value="F:zinc ion transmembrane transporter activity"/>
    <property type="evidence" value="ECO:0007669"/>
    <property type="project" value="TreeGrafter"/>
</dbReference>
<keyword evidence="7" id="KW-1185">Reference proteome</keyword>
<protein>
    <submittedName>
        <fullName evidence="8">Uncharacterized protein</fullName>
    </submittedName>
</protein>
<reference evidence="8" key="1">
    <citation type="submission" date="2024-02" db="UniProtKB">
        <authorList>
            <consortium name="WormBaseParasite"/>
        </authorList>
    </citation>
    <scope>IDENTIFICATION</scope>
</reference>
<evidence type="ECO:0000256" key="4">
    <source>
        <dbReference type="ARBA" id="ARBA00023136"/>
    </source>
</evidence>
<feature type="transmembrane region" description="Helical" evidence="6">
    <location>
        <begin position="218"/>
        <end position="241"/>
    </location>
</feature>
<dbReference type="InterPro" id="IPR003689">
    <property type="entry name" value="ZIP"/>
</dbReference>
<feature type="transmembrane region" description="Helical" evidence="6">
    <location>
        <begin position="83"/>
        <end position="103"/>
    </location>
</feature>
<evidence type="ECO:0000313" key="8">
    <source>
        <dbReference type="WBParaSite" id="MBELARI_LOCUS17551"/>
    </source>
</evidence>
<evidence type="ECO:0000256" key="3">
    <source>
        <dbReference type="ARBA" id="ARBA00022989"/>
    </source>
</evidence>
<feature type="transmembrane region" description="Helical" evidence="6">
    <location>
        <begin position="6"/>
        <end position="29"/>
    </location>
</feature>
<name>A0AAF3ETR7_9BILA</name>
<dbReference type="InterPro" id="IPR038479">
    <property type="entry name" value="Transthyretin-like_sf"/>
</dbReference>
<dbReference type="PANTHER" id="PTHR11040">
    <property type="entry name" value="ZINC/IRON TRANSPORTER"/>
    <property type="match status" value="1"/>
</dbReference>
<comment type="subcellular location">
    <subcellularLocation>
        <location evidence="1">Membrane</location>
        <topology evidence="1">Multi-pass membrane protein</topology>
    </subcellularLocation>
</comment>
<keyword evidence="3 6" id="KW-1133">Transmembrane helix</keyword>